<keyword evidence="3" id="KW-1185">Reference proteome</keyword>
<comment type="caution">
    <text evidence="2">The sequence shown here is derived from an EMBL/GenBank/DDBJ whole genome shotgun (WGS) entry which is preliminary data.</text>
</comment>
<dbReference type="Proteomes" id="UP000054978">
    <property type="component" value="Unassembled WGS sequence"/>
</dbReference>
<organism evidence="2 3">
    <name type="scientific">Caballeronia ptereochthonis</name>
    <dbReference type="NCBI Taxonomy" id="1777144"/>
    <lineage>
        <taxon>Bacteria</taxon>
        <taxon>Pseudomonadati</taxon>
        <taxon>Pseudomonadota</taxon>
        <taxon>Betaproteobacteria</taxon>
        <taxon>Burkholderiales</taxon>
        <taxon>Burkholderiaceae</taxon>
        <taxon>Caballeronia</taxon>
    </lineage>
</organism>
<evidence type="ECO:0000313" key="3">
    <source>
        <dbReference type="Proteomes" id="UP000054978"/>
    </source>
</evidence>
<proteinExistence type="predicted"/>
<name>A0A158DP05_9BURK</name>
<accession>A0A158DP05</accession>
<dbReference type="AlphaFoldDB" id="A0A158DP05"/>
<feature type="region of interest" description="Disordered" evidence="1">
    <location>
        <begin position="1"/>
        <end position="47"/>
    </location>
</feature>
<sequence length="47" mass="5133">MRKYLCDSHTVFQAHSSEKAFNPGAGPNGDEPGKRGVEENRTKGRTA</sequence>
<gene>
    <name evidence="2" type="ORF">AWB83_05713</name>
</gene>
<feature type="compositionally biased region" description="Basic and acidic residues" evidence="1">
    <location>
        <begin position="31"/>
        <end position="47"/>
    </location>
</feature>
<dbReference type="STRING" id="1777144.AWB83_05713"/>
<dbReference type="EMBL" id="FCOB02000034">
    <property type="protein sequence ID" value="SAK96349.1"/>
    <property type="molecule type" value="Genomic_DNA"/>
</dbReference>
<evidence type="ECO:0000313" key="2">
    <source>
        <dbReference type="EMBL" id="SAK96349.1"/>
    </source>
</evidence>
<reference evidence="2" key="1">
    <citation type="submission" date="2016-01" db="EMBL/GenBank/DDBJ databases">
        <authorList>
            <person name="Peeters C."/>
        </authorList>
    </citation>
    <scope>NUCLEOTIDE SEQUENCE [LARGE SCALE GENOMIC DNA]</scope>
    <source>
        <strain evidence="2">LMG 29326</strain>
    </source>
</reference>
<evidence type="ECO:0000256" key="1">
    <source>
        <dbReference type="SAM" id="MobiDB-lite"/>
    </source>
</evidence>
<protein>
    <submittedName>
        <fullName evidence="2">Uncharacterized protein</fullName>
    </submittedName>
</protein>